<dbReference type="CDD" id="cd02035">
    <property type="entry name" value="ArsA"/>
    <property type="match status" value="1"/>
</dbReference>
<dbReference type="HAMAP" id="MF_03112">
    <property type="entry name" value="Asna1_Get3"/>
    <property type="match status" value="1"/>
</dbReference>
<comment type="function">
    <text evidence="8">ATPase required for the post-translational delivery of tail-anchored (TA) proteins to the endoplasmic reticulum. Recognizes and selectively binds the transmembrane domain of TA proteins in the cytosol. This complex then targets to the endoplasmic reticulum by membrane-bound receptors, where the tail-anchored protein is released for insertion. This process is regulated by ATP binding and hydrolysis. ATP binding drives the homodimer towards the closed dimer state, facilitating recognition of newly synthesized TA membrane proteins. ATP hydrolysis is required for insertion. Subsequently, the homodimer reverts towards the open dimer state, lowering its affinity for the membrane-bound receptor, and returning it to the cytosol to initiate a new round of targeting.</text>
</comment>
<comment type="subcellular location">
    <subcellularLocation>
        <location evidence="8">Cytoplasm</location>
    </subcellularLocation>
    <subcellularLocation>
        <location evidence="8">Endoplasmic reticulum</location>
    </subcellularLocation>
    <subcellularLocation>
        <location evidence="8">Nucleus</location>
        <location evidence="8">Nucleolus</location>
    </subcellularLocation>
</comment>
<dbReference type="InterPro" id="IPR016300">
    <property type="entry name" value="ATPase_ArsA/GET3"/>
</dbReference>
<dbReference type="GO" id="GO:0005730">
    <property type="term" value="C:nucleolus"/>
    <property type="evidence" value="ECO:0007669"/>
    <property type="project" value="UniProtKB-SubCell"/>
</dbReference>
<comment type="subunit">
    <text evidence="8">Homodimer. Component of a transmembrane domain recognition complex (TRC). Interacts with SERP1 and SEC61B. Interacts with WRB.</text>
</comment>
<keyword evidence="8" id="KW-0479">Metal-binding</keyword>
<dbReference type="OMA" id="IGNNEPR"/>
<reference evidence="10" key="1">
    <citation type="submission" date="2025-08" db="UniProtKB">
        <authorList>
            <consortium name="Ensembl"/>
        </authorList>
    </citation>
    <scope>IDENTIFICATION</scope>
</reference>
<dbReference type="PANTHER" id="PTHR10803:SF3">
    <property type="entry name" value="ATPASE GET3"/>
    <property type="match status" value="1"/>
</dbReference>
<gene>
    <name evidence="8" type="primary">ASNA1</name>
</gene>
<dbReference type="InterPro" id="IPR027417">
    <property type="entry name" value="P-loop_NTPase"/>
</dbReference>
<comment type="similarity">
    <text evidence="1 8">Belongs to the arsA ATPase family.</text>
</comment>
<dbReference type="FunFam" id="3.40.50.300:FF:000235">
    <property type="entry name" value="ATPase ASNA1"/>
    <property type="match status" value="1"/>
</dbReference>
<keyword evidence="8" id="KW-0862">Zinc</keyword>
<dbReference type="Pfam" id="PF02374">
    <property type="entry name" value="ArsA_ATPase"/>
    <property type="match status" value="1"/>
</dbReference>
<evidence type="ECO:0000256" key="7">
    <source>
        <dbReference type="ARBA" id="ARBA00022840"/>
    </source>
</evidence>
<keyword evidence="3 8" id="KW-0963">Cytoplasm</keyword>
<protein>
    <recommendedName>
        <fullName evidence="9">ArsA/GET3 Anion-transporting ATPase-like domain-containing protein</fullName>
    </recommendedName>
</protein>
<evidence type="ECO:0000256" key="6">
    <source>
        <dbReference type="ARBA" id="ARBA00022824"/>
    </source>
</evidence>
<evidence type="ECO:0000256" key="2">
    <source>
        <dbReference type="ARBA" id="ARBA00022448"/>
    </source>
</evidence>
<feature type="active site" evidence="8">
    <location>
        <position position="74"/>
    </location>
</feature>
<keyword evidence="11" id="KW-1185">Reference proteome</keyword>
<feature type="binding site" evidence="8">
    <location>
        <position position="239"/>
    </location>
    <ligand>
        <name>ATP</name>
        <dbReference type="ChEBI" id="CHEBI:30616"/>
    </ligand>
</feature>
<organism evidence="10 11">
    <name type="scientific">Cebus imitator</name>
    <name type="common">Panamanian white-faced capuchin</name>
    <name type="synonym">Cebus capucinus imitator</name>
    <dbReference type="NCBI Taxonomy" id="2715852"/>
    <lineage>
        <taxon>Eukaryota</taxon>
        <taxon>Metazoa</taxon>
        <taxon>Chordata</taxon>
        <taxon>Craniata</taxon>
        <taxon>Vertebrata</taxon>
        <taxon>Euteleostomi</taxon>
        <taxon>Mammalia</taxon>
        <taxon>Eutheria</taxon>
        <taxon>Euarchontoglires</taxon>
        <taxon>Primates</taxon>
        <taxon>Haplorrhini</taxon>
        <taxon>Platyrrhini</taxon>
        <taxon>Cebidae</taxon>
        <taxon>Cebinae</taxon>
        <taxon>Cebus</taxon>
    </lineage>
</organism>
<dbReference type="GO" id="GO:0046872">
    <property type="term" value="F:metal ion binding"/>
    <property type="evidence" value="ECO:0007669"/>
    <property type="project" value="UniProtKB-KW"/>
</dbReference>
<evidence type="ECO:0000313" key="10">
    <source>
        <dbReference type="Ensembl" id="ENSCCAP00000005442.1"/>
    </source>
</evidence>
<dbReference type="STRING" id="9516.ENSCCAP00000005442"/>
<sequence length="336" mass="37773">MATGVAGWRVEAEEFEDAPDVEPLEPTLSNIIEQRSLKWIFVRGKGGVGKTTCSCSLAVQLSKGRESVLIISTDPAHNISDAFDQKFSKVPTKVKGYDNLFAMEIDPKLPDEFFEEDNLLSMGKKMMQEAMSAFPGIDEAMRHAKVMRLVKGMNFSVVVFDTAPTGHTLRLLNFPTIVERGLGRLIPFISQMCNTLGLEDVNADQLASELEETLPVIRSVSEQFKDPEQTTFICVCIAEFLSLYETERLIQELAKCKIDTHNIIVNQLVFPDPEKPCKMCEARHKIQAKCLDQMEDLYDEFYIVKLPLLPHEVRGADKVNTFSALLLEPYKPPSAH</sequence>
<feature type="binding site" evidence="8">
    <location>
        <position position="277"/>
    </location>
    <ligand>
        <name>Zn(2+)</name>
        <dbReference type="ChEBI" id="CHEBI:29105"/>
        <note>ligand shared between dimeric partners</note>
    </ligand>
</feature>
<evidence type="ECO:0000313" key="11">
    <source>
        <dbReference type="Proteomes" id="UP000233040"/>
    </source>
</evidence>
<evidence type="ECO:0000256" key="8">
    <source>
        <dbReference type="HAMAP-Rule" id="MF_03112"/>
    </source>
</evidence>
<keyword evidence="8" id="KW-0539">Nucleus</keyword>
<dbReference type="SUPFAM" id="SSF52540">
    <property type="entry name" value="P-loop containing nucleoside triphosphate hydrolases"/>
    <property type="match status" value="1"/>
</dbReference>
<proteinExistence type="inferred from homology"/>
<keyword evidence="7 8" id="KW-0067">ATP-binding</keyword>
<keyword evidence="2 8" id="KW-0813">Transport</keyword>
<dbReference type="GO" id="GO:0016887">
    <property type="term" value="F:ATP hydrolysis activity"/>
    <property type="evidence" value="ECO:0007669"/>
    <property type="project" value="InterPro"/>
</dbReference>
<keyword evidence="6 8" id="KW-0256">Endoplasmic reticulum</keyword>
<dbReference type="GO" id="GO:0071816">
    <property type="term" value="P:tail-anchored membrane protein insertion into ER membrane"/>
    <property type="evidence" value="ECO:0007669"/>
    <property type="project" value="TreeGrafter"/>
</dbReference>
<dbReference type="Proteomes" id="UP000233040">
    <property type="component" value="Unassembled WGS sequence"/>
</dbReference>
<dbReference type="InterPro" id="IPR025723">
    <property type="entry name" value="ArsA/GET3_ATPase-like"/>
</dbReference>
<accession>A0A2K5PP92</accession>
<feature type="binding site" evidence="8">
    <location>
        <position position="280"/>
    </location>
    <ligand>
        <name>Zn(2+)</name>
        <dbReference type="ChEBI" id="CHEBI:29105"/>
        <note>ligand shared between dimeric partners</note>
    </ligand>
</feature>
<evidence type="ECO:0000259" key="9">
    <source>
        <dbReference type="Pfam" id="PF02374"/>
    </source>
</evidence>
<name>A0A2K5PP92_CEBIM</name>
<dbReference type="Gene3D" id="3.40.50.300">
    <property type="entry name" value="P-loop containing nucleotide triphosphate hydrolases"/>
    <property type="match status" value="1"/>
</dbReference>
<dbReference type="PANTHER" id="PTHR10803">
    <property type="entry name" value="ARSENICAL PUMP-DRIVING ATPASE ARSENITE-TRANSLOCATING ATPASE"/>
    <property type="match status" value="1"/>
</dbReference>
<feature type="binding site" evidence="8">
    <location>
        <begin position="45"/>
        <end position="52"/>
    </location>
    <ligand>
        <name>ATP</name>
        <dbReference type="ChEBI" id="CHEBI:30616"/>
    </ligand>
</feature>
<evidence type="ECO:0000256" key="5">
    <source>
        <dbReference type="ARBA" id="ARBA00022801"/>
    </source>
</evidence>
<evidence type="ECO:0000256" key="3">
    <source>
        <dbReference type="ARBA" id="ARBA00022490"/>
    </source>
</evidence>
<reference evidence="10" key="2">
    <citation type="submission" date="2025-09" db="UniProtKB">
        <authorList>
            <consortium name="Ensembl"/>
        </authorList>
    </citation>
    <scope>IDENTIFICATION</scope>
</reference>
<dbReference type="AlphaFoldDB" id="A0A2K5PP92"/>
<keyword evidence="4 8" id="KW-0547">Nucleotide-binding</keyword>
<dbReference type="Ensembl" id="ENSCCAT00000022776.1">
    <property type="protein sequence ID" value="ENSCCAP00000005442.1"/>
    <property type="gene ID" value="ENSCCAG00000020440.1"/>
</dbReference>
<evidence type="ECO:0000256" key="4">
    <source>
        <dbReference type="ARBA" id="ARBA00022741"/>
    </source>
</evidence>
<dbReference type="GO" id="GO:0005524">
    <property type="term" value="F:ATP binding"/>
    <property type="evidence" value="ECO:0007669"/>
    <property type="project" value="UniProtKB-UniRule"/>
</dbReference>
<keyword evidence="5 8" id="KW-0378">Hydrolase</keyword>
<feature type="domain" description="ArsA/GET3 Anion-transporting ATPase-like" evidence="9">
    <location>
        <begin position="38"/>
        <end position="327"/>
    </location>
</feature>
<dbReference type="NCBIfam" id="TIGR00345">
    <property type="entry name" value="GET3_arsA_TRC40"/>
    <property type="match status" value="1"/>
</dbReference>
<dbReference type="GO" id="GO:0043529">
    <property type="term" value="C:GET complex"/>
    <property type="evidence" value="ECO:0007669"/>
    <property type="project" value="TreeGrafter"/>
</dbReference>
<feature type="binding site" evidence="8">
    <location>
        <position position="266"/>
    </location>
    <ligand>
        <name>ATP</name>
        <dbReference type="ChEBI" id="CHEBI:30616"/>
    </ligand>
</feature>
<dbReference type="InterPro" id="IPR027542">
    <property type="entry name" value="ATPase_ArsA/GET3_euk"/>
</dbReference>
<dbReference type="GeneTree" id="ENSGT00390000003817"/>
<evidence type="ECO:0000256" key="1">
    <source>
        <dbReference type="ARBA" id="ARBA00011040"/>
    </source>
</evidence>